<reference evidence="1" key="1">
    <citation type="submission" date="2022-10" db="EMBL/GenBank/DDBJ databases">
        <authorList>
            <person name="Hyden B.L."/>
            <person name="Feng K."/>
            <person name="Yates T."/>
            <person name="Jawdy S."/>
            <person name="Smart L.B."/>
            <person name="Muchero W."/>
        </authorList>
    </citation>
    <scope>NUCLEOTIDE SEQUENCE</scope>
    <source>
        <tissue evidence="1">Shoot tip</tissue>
    </source>
</reference>
<accession>A0ABQ9C2M5</accession>
<name>A0ABQ9C2M5_9ROSI</name>
<dbReference type="EMBL" id="JAPFFI010000005">
    <property type="protein sequence ID" value="KAJ6393164.1"/>
    <property type="molecule type" value="Genomic_DNA"/>
</dbReference>
<protein>
    <submittedName>
        <fullName evidence="1">Uncharacterized protein</fullName>
    </submittedName>
</protein>
<sequence length="87" mass="9832">MSKPELPKQVILTCFPYKSKHHMFGILSTSFHKSVIFCSSHMHTQVAAFFFSKPTSMIRPSHSASVWSLRWCGAGIIDCFQTPVTIL</sequence>
<evidence type="ECO:0000313" key="2">
    <source>
        <dbReference type="Proteomes" id="UP001141253"/>
    </source>
</evidence>
<keyword evidence="2" id="KW-1185">Reference proteome</keyword>
<proteinExistence type="predicted"/>
<organism evidence="1 2">
    <name type="scientific">Salix suchowensis</name>
    <dbReference type="NCBI Taxonomy" id="1278906"/>
    <lineage>
        <taxon>Eukaryota</taxon>
        <taxon>Viridiplantae</taxon>
        <taxon>Streptophyta</taxon>
        <taxon>Embryophyta</taxon>
        <taxon>Tracheophyta</taxon>
        <taxon>Spermatophyta</taxon>
        <taxon>Magnoliopsida</taxon>
        <taxon>eudicotyledons</taxon>
        <taxon>Gunneridae</taxon>
        <taxon>Pentapetalae</taxon>
        <taxon>rosids</taxon>
        <taxon>fabids</taxon>
        <taxon>Malpighiales</taxon>
        <taxon>Salicaceae</taxon>
        <taxon>Saliceae</taxon>
        <taxon>Salix</taxon>
    </lineage>
</organism>
<dbReference type="Proteomes" id="UP001141253">
    <property type="component" value="Chromosome 1"/>
</dbReference>
<evidence type="ECO:0000313" key="1">
    <source>
        <dbReference type="EMBL" id="KAJ6393164.1"/>
    </source>
</evidence>
<comment type="caution">
    <text evidence="1">The sequence shown here is derived from an EMBL/GenBank/DDBJ whole genome shotgun (WGS) entry which is preliminary data.</text>
</comment>
<gene>
    <name evidence="1" type="ORF">OIU77_022611</name>
</gene>
<reference evidence="1" key="2">
    <citation type="journal article" date="2023" name="Int. J. Mol. Sci.">
        <title>De Novo Assembly and Annotation of 11 Diverse Shrub Willow (Salix) Genomes Reveals Novel Gene Organization in Sex-Linked Regions.</title>
        <authorList>
            <person name="Hyden B."/>
            <person name="Feng K."/>
            <person name="Yates T.B."/>
            <person name="Jawdy S."/>
            <person name="Cereghino C."/>
            <person name="Smart L.B."/>
            <person name="Muchero W."/>
        </authorList>
    </citation>
    <scope>NUCLEOTIDE SEQUENCE</scope>
    <source>
        <tissue evidence="1">Shoot tip</tissue>
    </source>
</reference>